<organism evidence="1 2">
    <name type="scientific">Candidatus Seongchinamella marina</name>
    <dbReference type="NCBI Taxonomy" id="2518990"/>
    <lineage>
        <taxon>Bacteria</taxon>
        <taxon>Pseudomonadati</taxon>
        <taxon>Pseudomonadota</taxon>
        <taxon>Gammaproteobacteria</taxon>
        <taxon>Cellvibrionales</taxon>
        <taxon>Halieaceae</taxon>
        <taxon>Seongchinamella</taxon>
    </lineage>
</organism>
<dbReference type="EMBL" id="SHNP01000004">
    <property type="protein sequence ID" value="MCX2974223.1"/>
    <property type="molecule type" value="Genomic_DNA"/>
</dbReference>
<reference evidence="1" key="1">
    <citation type="submission" date="2019-02" db="EMBL/GenBank/DDBJ databases">
        <authorList>
            <person name="Li S.-H."/>
        </authorList>
    </citation>
    <scope>NUCLEOTIDE SEQUENCE</scope>
    <source>
        <strain evidence="1">IMCC8485</strain>
    </source>
</reference>
<evidence type="ECO:0000313" key="1">
    <source>
        <dbReference type="EMBL" id="MCX2974223.1"/>
    </source>
</evidence>
<evidence type="ECO:0000313" key="2">
    <source>
        <dbReference type="Proteomes" id="UP001143307"/>
    </source>
</evidence>
<sequence length="159" mass="17284">MSAVAVPNFGELLAQYISAVPETAVPAFLARLERTAADRYRMWAKAVPEHAEGLLTCAAREDDIADRAEQIYPATEAEQIAAMDSAIVPARETYYQVFANLTAIEQMTIQAKAERQGAAAWRAMIAAENDAATKASLEKMALIEEASADYLDALLSELM</sequence>
<dbReference type="InterPro" id="IPR009078">
    <property type="entry name" value="Ferritin-like_SF"/>
</dbReference>
<protein>
    <submittedName>
        <fullName evidence="1">Uncharacterized protein</fullName>
    </submittedName>
</protein>
<dbReference type="SUPFAM" id="SSF47240">
    <property type="entry name" value="Ferritin-like"/>
    <property type="match status" value="1"/>
</dbReference>
<gene>
    <name evidence="1" type="ORF">EYC87_11575</name>
</gene>
<accession>A0ABT3SW65</accession>
<comment type="caution">
    <text evidence="1">The sequence shown here is derived from an EMBL/GenBank/DDBJ whole genome shotgun (WGS) entry which is preliminary data.</text>
</comment>
<dbReference type="RefSeq" id="WP_279253022.1">
    <property type="nucleotide sequence ID" value="NZ_SHNP01000004.1"/>
</dbReference>
<dbReference type="Proteomes" id="UP001143307">
    <property type="component" value="Unassembled WGS sequence"/>
</dbReference>
<proteinExistence type="predicted"/>
<keyword evidence="2" id="KW-1185">Reference proteome</keyword>
<name>A0ABT3SW65_9GAMM</name>